<dbReference type="PANTHER" id="PTHR43211">
    <property type="entry name" value="FUMARYLACETOACETATE HYDROLASE"/>
    <property type="match status" value="1"/>
</dbReference>
<accession>A0A1W6ZSF4</accession>
<dbReference type="InterPro" id="IPR036663">
    <property type="entry name" value="Fumarylacetoacetase_C_sf"/>
</dbReference>
<name>A0A1W6ZSF4_9HYPH</name>
<proteinExistence type="predicted"/>
<keyword evidence="3" id="KW-1185">Reference proteome</keyword>
<gene>
    <name evidence="2" type="ORF">CAK95_14890</name>
</gene>
<protein>
    <recommendedName>
        <fullName evidence="1">Fumarylacetoacetase-like C-terminal domain-containing protein</fullName>
    </recommendedName>
</protein>
<evidence type="ECO:0000313" key="3">
    <source>
        <dbReference type="Proteomes" id="UP000194137"/>
    </source>
</evidence>
<dbReference type="Proteomes" id="UP000194137">
    <property type="component" value="Chromosome"/>
</dbReference>
<dbReference type="InterPro" id="IPR011234">
    <property type="entry name" value="Fumarylacetoacetase-like_C"/>
</dbReference>
<evidence type="ECO:0000259" key="1">
    <source>
        <dbReference type="Pfam" id="PF01557"/>
    </source>
</evidence>
<dbReference type="OrthoDB" id="5197601at2"/>
<dbReference type="Pfam" id="PF01557">
    <property type="entry name" value="FAA_hydrolase"/>
    <property type="match status" value="1"/>
</dbReference>
<reference evidence="2 3" key="1">
    <citation type="submission" date="2017-05" db="EMBL/GenBank/DDBJ databases">
        <title>Full genome sequence of Pseudorhodoplanes sinuspersici.</title>
        <authorList>
            <person name="Dastgheib S.M.M."/>
            <person name="Shavandi M."/>
            <person name="Tirandaz H."/>
        </authorList>
    </citation>
    <scope>NUCLEOTIDE SEQUENCE [LARGE SCALE GENOMIC DNA]</scope>
    <source>
        <strain evidence="2 3">RIPI110</strain>
    </source>
</reference>
<dbReference type="SUPFAM" id="SSF56529">
    <property type="entry name" value="FAH"/>
    <property type="match status" value="1"/>
</dbReference>
<dbReference type="Gene3D" id="3.90.850.10">
    <property type="entry name" value="Fumarylacetoacetase-like, C-terminal domain"/>
    <property type="match status" value="1"/>
</dbReference>
<dbReference type="AlphaFoldDB" id="A0A1W6ZSF4"/>
<organism evidence="2 3">
    <name type="scientific">Pseudorhodoplanes sinuspersici</name>
    <dbReference type="NCBI Taxonomy" id="1235591"/>
    <lineage>
        <taxon>Bacteria</taxon>
        <taxon>Pseudomonadati</taxon>
        <taxon>Pseudomonadota</taxon>
        <taxon>Alphaproteobacteria</taxon>
        <taxon>Hyphomicrobiales</taxon>
        <taxon>Pseudorhodoplanes</taxon>
    </lineage>
</organism>
<sequence length="324" mass="35744">MKLASFRRANDIRVGIVGDDEQLFDLQAAAEQAGDAASLFASMQALIESGERGLDYARHLQARFAADPRFSCTLNDIVLLPPVPRPTLIRDFSVFPIHIRQAPVGMQKLAARIDGKPAPDITPADHVPAVYRNQPIYYRGNHLSVVGHGATVRWPRYSQYMDYELEFGIFLGKGGANIAAKDARDHIFGFSIFNDFSARDAQMTEMRSMLGPAKGKDFDTGNAIGPWIVTADEIPDPYSLQMAARVNGKTWSRGDSSGMLHSFEDMIAFASRDETLSPGEFFGSGTMGNGCGLEQDRYLEHGDVVELEVEKIGILRNTVVRQDQ</sequence>
<dbReference type="STRING" id="1235591.CAK95_14890"/>
<dbReference type="KEGG" id="psin:CAK95_14890"/>
<dbReference type="GO" id="GO:0003824">
    <property type="term" value="F:catalytic activity"/>
    <property type="evidence" value="ECO:0007669"/>
    <property type="project" value="InterPro"/>
</dbReference>
<feature type="domain" description="Fumarylacetoacetase-like C-terminal" evidence="1">
    <location>
        <begin position="133"/>
        <end position="320"/>
    </location>
</feature>
<dbReference type="PANTHER" id="PTHR43211:SF1">
    <property type="entry name" value="BLL6422 PROTEIN"/>
    <property type="match status" value="1"/>
</dbReference>
<dbReference type="EMBL" id="CP021112">
    <property type="protein sequence ID" value="ARQ00216.1"/>
    <property type="molecule type" value="Genomic_DNA"/>
</dbReference>
<evidence type="ECO:0000313" key="2">
    <source>
        <dbReference type="EMBL" id="ARQ00216.1"/>
    </source>
</evidence>
<dbReference type="RefSeq" id="WP_086088614.1">
    <property type="nucleotide sequence ID" value="NZ_CP021112.1"/>
</dbReference>